<dbReference type="GO" id="GO:0090729">
    <property type="term" value="F:toxin activity"/>
    <property type="evidence" value="ECO:0007669"/>
    <property type="project" value="UniProtKB-KW"/>
</dbReference>
<dbReference type="PROSITE" id="PS50268">
    <property type="entry name" value="CADHERIN_2"/>
    <property type="match status" value="2"/>
</dbReference>
<accession>A0A5N3PDU4</accession>
<evidence type="ECO:0000256" key="4">
    <source>
        <dbReference type="ARBA" id="ARBA00022656"/>
    </source>
</evidence>
<dbReference type="RefSeq" id="WP_150942907.1">
    <property type="nucleotide sequence ID" value="NZ_VCMV01000010.1"/>
</dbReference>
<dbReference type="GO" id="GO:0016020">
    <property type="term" value="C:membrane"/>
    <property type="evidence" value="ECO:0007669"/>
    <property type="project" value="UniProtKB-SubCell"/>
</dbReference>
<evidence type="ECO:0000256" key="7">
    <source>
        <dbReference type="ARBA" id="ARBA00023136"/>
    </source>
</evidence>
<evidence type="ECO:0000256" key="2">
    <source>
        <dbReference type="ARBA" id="ARBA00004613"/>
    </source>
</evidence>
<dbReference type="PANTHER" id="PTHR38340">
    <property type="entry name" value="S-LAYER PROTEIN"/>
    <property type="match status" value="1"/>
</dbReference>
<evidence type="ECO:0000256" key="6">
    <source>
        <dbReference type="ARBA" id="ARBA00023026"/>
    </source>
</evidence>
<protein>
    <recommendedName>
        <fullName evidence="8">Cadherin domain-containing protein</fullName>
    </recommendedName>
</protein>
<dbReference type="GO" id="GO:0005509">
    <property type="term" value="F:calcium ion binding"/>
    <property type="evidence" value="ECO:0007669"/>
    <property type="project" value="InterPro"/>
</dbReference>
<dbReference type="InterPro" id="IPR001343">
    <property type="entry name" value="Hemolysn_Ca-bd"/>
</dbReference>
<keyword evidence="5" id="KW-0677">Repeat</keyword>
<dbReference type="InterPro" id="IPR011049">
    <property type="entry name" value="Serralysin-like_metalloprot_C"/>
</dbReference>
<evidence type="ECO:0000313" key="9">
    <source>
        <dbReference type="EMBL" id="KAB0267927.1"/>
    </source>
</evidence>
<dbReference type="Pfam" id="PF00353">
    <property type="entry name" value="HemolysinCabind"/>
    <property type="match status" value="6"/>
</dbReference>
<dbReference type="PROSITE" id="PS00330">
    <property type="entry name" value="HEMOLYSIN_CALCIUM"/>
    <property type="match status" value="6"/>
</dbReference>
<name>A0A5N3PDU4_9HYPH</name>
<proteinExistence type="predicted"/>
<dbReference type="InterPro" id="IPR003995">
    <property type="entry name" value="RTX_toxin_determinant-A"/>
</dbReference>
<dbReference type="GO" id="GO:0005576">
    <property type="term" value="C:extracellular region"/>
    <property type="evidence" value="ECO:0007669"/>
    <property type="project" value="UniProtKB-SubCell"/>
</dbReference>
<dbReference type="OrthoDB" id="8017345at2"/>
<evidence type="ECO:0000313" key="10">
    <source>
        <dbReference type="Proteomes" id="UP000325684"/>
    </source>
</evidence>
<evidence type="ECO:0000256" key="3">
    <source>
        <dbReference type="ARBA" id="ARBA00022525"/>
    </source>
</evidence>
<dbReference type="AlphaFoldDB" id="A0A5N3PDU4"/>
<dbReference type="EMBL" id="VCMV01000010">
    <property type="protein sequence ID" value="KAB0267927.1"/>
    <property type="molecule type" value="Genomic_DNA"/>
</dbReference>
<dbReference type="PRINTS" id="PR01488">
    <property type="entry name" value="RTXTOXINA"/>
</dbReference>
<gene>
    <name evidence="9" type="ORF">FEZ63_06900</name>
</gene>
<dbReference type="CDD" id="cd11304">
    <property type="entry name" value="Cadherin_repeat"/>
    <property type="match status" value="2"/>
</dbReference>
<evidence type="ECO:0000259" key="8">
    <source>
        <dbReference type="PROSITE" id="PS50268"/>
    </source>
</evidence>
<feature type="domain" description="Cadherin" evidence="8">
    <location>
        <begin position="656"/>
        <end position="762"/>
    </location>
</feature>
<keyword evidence="3" id="KW-0964">Secreted</keyword>
<dbReference type="SUPFAM" id="SSF51120">
    <property type="entry name" value="beta-Roll"/>
    <property type="match status" value="4"/>
</dbReference>
<comment type="caution">
    <text evidence="9">The sequence shown here is derived from an EMBL/GenBank/DDBJ whole genome shotgun (WGS) entry which is preliminary data.</text>
</comment>
<comment type="subcellular location">
    <subcellularLocation>
        <location evidence="1">Membrane</location>
    </subcellularLocation>
    <subcellularLocation>
        <location evidence="2">Secreted</location>
    </subcellularLocation>
</comment>
<dbReference type="InterPro" id="IPR018511">
    <property type="entry name" value="Hemolysin-typ_Ca-bd_CS"/>
</dbReference>
<dbReference type="PRINTS" id="PR00313">
    <property type="entry name" value="CABNDNGRPT"/>
</dbReference>
<evidence type="ECO:0000256" key="5">
    <source>
        <dbReference type="ARBA" id="ARBA00022737"/>
    </source>
</evidence>
<dbReference type="PANTHER" id="PTHR38340:SF1">
    <property type="entry name" value="S-LAYER PROTEIN"/>
    <property type="match status" value="1"/>
</dbReference>
<dbReference type="InterPro" id="IPR002126">
    <property type="entry name" value="Cadherin-like_dom"/>
</dbReference>
<dbReference type="InterPro" id="IPR050557">
    <property type="entry name" value="RTX_toxin/Mannuronan_C5-epim"/>
</dbReference>
<organism evidence="9 10">
    <name type="scientific">Microvirga brassicacearum</name>
    <dbReference type="NCBI Taxonomy" id="2580413"/>
    <lineage>
        <taxon>Bacteria</taxon>
        <taxon>Pseudomonadati</taxon>
        <taxon>Pseudomonadota</taxon>
        <taxon>Alphaproteobacteria</taxon>
        <taxon>Hyphomicrobiales</taxon>
        <taxon>Methylobacteriaceae</taxon>
        <taxon>Microvirga</taxon>
    </lineage>
</organism>
<keyword evidence="6" id="KW-0843">Virulence</keyword>
<keyword evidence="4" id="KW-0800">Toxin</keyword>
<reference evidence="9 10" key="1">
    <citation type="journal article" date="2019" name="Microorganisms">
        <title>Genome Insights into the Novel Species Microvirga brassicacearum, a Rapeseed Endophyte with Biotechnological Potential.</title>
        <authorList>
            <person name="Jimenez-Gomez A."/>
            <person name="Saati-Santamaria Z."/>
            <person name="Igual J.M."/>
            <person name="Rivas R."/>
            <person name="Mateos P.F."/>
            <person name="Garcia-Fraile P."/>
        </authorList>
    </citation>
    <scope>NUCLEOTIDE SEQUENCE [LARGE SCALE GENOMIC DNA]</scope>
    <source>
        <strain evidence="9 10">CDVBN77</strain>
    </source>
</reference>
<dbReference type="Proteomes" id="UP000325684">
    <property type="component" value="Unassembled WGS sequence"/>
</dbReference>
<dbReference type="Gene3D" id="2.60.40.60">
    <property type="entry name" value="Cadherins"/>
    <property type="match status" value="2"/>
</dbReference>
<keyword evidence="7" id="KW-0472">Membrane</keyword>
<dbReference type="GO" id="GO:0007156">
    <property type="term" value="P:homophilic cell adhesion via plasma membrane adhesion molecules"/>
    <property type="evidence" value="ECO:0007669"/>
    <property type="project" value="InterPro"/>
</dbReference>
<sequence length="1005" mass="100430">MATDSKSVSSGSNTQMASPIDSSITLAGEFSALAVVSGDAGNNTLQGSAGDDQINGLDGNDLLIGGNGSDTLNGGNGTDTVSYATETGSAGVRVNLGTQAWTYEGVTYQAGTGTDTWGNVDTYVQIEKIIGTAKADVFTGGNNFLPAYIEAGAGDDIFLGGAGSYTVDGGAGNDYIVGGNGRDIIVATLGSDTIMSSRGNDTITGNWSTTLSYENETAFSEGLRADLSTGNIGKGGGAADKVSKIGTFIGTNFGDIISGNTNAEVIRGLGGNDKISAGGIGSDTIDGGDGDDTLDGGYGADSLLGGSGSDILTDNGGGDDTLDGGTGNDILIGGLGNDVYYVDSLDDIATELNGTADGNDTVYVSVANFDGAKLANIENVILVGDGSVIGGNAAPEIGGAAAPITIAIPDVEVATPFAGVTITDDSPTVTVTITMGDPGDGAFTHLGAGAYDFWAGTYTITGDATSVQAAVQALQFDPTDHPDYPVGHASRTHFTIAVVDSNGVSGTSNSNISVDSITTNRAPTIIAAATTFTVNDSANVNLVAPFADVTIDDTNASDVLTVTIALDAAAKGVLVPVAGGSYDPATGIFTITGAAADVLAAVRALQFNPEDRAGAPNGSIETTTFTIAVVDAGGLSVASSSIAVDSVHVGNLGPAAPVLSSGAITDSAQDGTVVGTLSAADPDEDAVTFAFVDALEDSGGLVSADGRFKIVNGEIIVNDQGLIQVAQQTSFSYAVAASDGNGGVTTGDVTITVGDQNKAPSVTLISNAKVNEHAAAGTLIGVLSATDPNGDALTYALLDDAHGRVELVGNELRVKDGVTLDYEQLTQIFISVAASDGGESVRTDLRIAVMDVRQENVVGTAGHDIIKSGTGRDILNGAAGNDILSGGGGLDQLIGGTGKDAFVFDAAAVSTNADAIADFSRVEGDQIWLAKAIFVGCGGTGMMNASAFVNGTAARDADDRIIYDGTTGRILYDADGAGLNSQSVLIATINGATTPMLTASSFFMV</sequence>
<feature type="domain" description="Cadherin" evidence="8">
    <location>
        <begin position="762"/>
        <end position="866"/>
    </location>
</feature>
<evidence type="ECO:0000256" key="1">
    <source>
        <dbReference type="ARBA" id="ARBA00004370"/>
    </source>
</evidence>
<keyword evidence="10" id="KW-1185">Reference proteome</keyword>
<dbReference type="Gene3D" id="2.150.10.10">
    <property type="entry name" value="Serralysin-like metalloprotease, C-terminal"/>
    <property type="match status" value="4"/>
</dbReference>